<dbReference type="Gene3D" id="3.40.50.12470">
    <property type="match status" value="1"/>
</dbReference>
<feature type="domain" description="Transketolase-like pyrimidine-binding" evidence="4">
    <location>
        <begin position="1"/>
        <end position="155"/>
    </location>
</feature>
<dbReference type="InterPro" id="IPR005475">
    <property type="entry name" value="Transketolase-like_Pyr-bd"/>
</dbReference>
<dbReference type="PANTHER" id="PTHR23152:SF4">
    <property type="entry name" value="2-OXOADIPATE DEHYDROGENASE COMPLEX COMPONENT E1"/>
    <property type="match status" value="1"/>
</dbReference>
<reference evidence="5" key="2">
    <citation type="journal article" date="2014" name="ISME J.">
        <title>Microbial stratification in low pH oxic and suboxic macroscopic growths along an acid mine drainage.</title>
        <authorList>
            <person name="Mendez-Garcia C."/>
            <person name="Mesa V."/>
            <person name="Sprenger R.R."/>
            <person name="Richter M."/>
            <person name="Diez M.S."/>
            <person name="Solano J."/>
            <person name="Bargiela R."/>
            <person name="Golyshina O.V."/>
            <person name="Manteca A."/>
            <person name="Ramos J.L."/>
            <person name="Gallego J.R."/>
            <person name="Llorente I."/>
            <person name="Martins Dos Santos V.A."/>
            <person name="Jensen O.N."/>
            <person name="Pelaez A.I."/>
            <person name="Sanchez J."/>
            <person name="Ferrer M."/>
        </authorList>
    </citation>
    <scope>NUCLEOTIDE SEQUENCE</scope>
</reference>
<name>T0YC57_9ZZZZ</name>
<evidence type="ECO:0000256" key="2">
    <source>
        <dbReference type="ARBA" id="ARBA00023002"/>
    </source>
</evidence>
<evidence type="ECO:0000259" key="4">
    <source>
        <dbReference type="SMART" id="SM00861"/>
    </source>
</evidence>
<reference evidence="5" key="1">
    <citation type="submission" date="2013-08" db="EMBL/GenBank/DDBJ databases">
        <authorList>
            <person name="Mendez C."/>
            <person name="Richter M."/>
            <person name="Ferrer M."/>
            <person name="Sanchez J."/>
        </authorList>
    </citation>
    <scope>NUCLEOTIDE SEQUENCE</scope>
</reference>
<dbReference type="Pfam" id="PF02779">
    <property type="entry name" value="Transket_pyr"/>
    <property type="match status" value="1"/>
</dbReference>
<dbReference type="InterPro" id="IPR011603">
    <property type="entry name" value="2oxoglutarate_DH_E1"/>
</dbReference>
<gene>
    <name evidence="5" type="ORF">B1A_19221</name>
</gene>
<evidence type="ECO:0000256" key="3">
    <source>
        <dbReference type="ARBA" id="ARBA00023052"/>
    </source>
</evidence>
<comment type="cofactor">
    <cofactor evidence="1">
        <name>thiamine diphosphate</name>
        <dbReference type="ChEBI" id="CHEBI:58937"/>
    </cofactor>
</comment>
<dbReference type="PANTHER" id="PTHR23152">
    <property type="entry name" value="2-OXOGLUTARATE DEHYDROGENASE"/>
    <property type="match status" value="1"/>
</dbReference>
<dbReference type="InterPro" id="IPR029061">
    <property type="entry name" value="THDP-binding"/>
</dbReference>
<proteinExistence type="predicted"/>
<dbReference type="GO" id="GO:0003863">
    <property type="term" value="F:branched-chain 2-oxo acid dehydrogenase activity"/>
    <property type="evidence" value="ECO:0007669"/>
    <property type="project" value="UniProtKB-EC"/>
</dbReference>
<dbReference type="GO" id="GO:0006099">
    <property type="term" value="P:tricarboxylic acid cycle"/>
    <property type="evidence" value="ECO:0007669"/>
    <property type="project" value="TreeGrafter"/>
</dbReference>
<dbReference type="EMBL" id="AUZX01014181">
    <property type="protein sequence ID" value="EQD32841.1"/>
    <property type="molecule type" value="Genomic_DNA"/>
</dbReference>
<dbReference type="GO" id="GO:0004591">
    <property type="term" value="F:oxoglutarate dehydrogenase (succinyl-transferring) activity"/>
    <property type="evidence" value="ECO:0007669"/>
    <property type="project" value="TreeGrafter"/>
</dbReference>
<keyword evidence="2 5" id="KW-0560">Oxidoreductase</keyword>
<dbReference type="EC" id="1.2.4.4" evidence="5"/>
<comment type="caution">
    <text evidence="5">The sequence shown here is derived from an EMBL/GenBank/DDBJ whole genome shotgun (WGS) entry which is preliminary data.</text>
</comment>
<protein>
    <submittedName>
        <fullName evidence="5">Transketolase, central region domain protein</fullName>
        <ecNumber evidence="5">1.2.4.4</ecNumber>
    </submittedName>
</protein>
<dbReference type="GO" id="GO:0045252">
    <property type="term" value="C:oxoglutarate dehydrogenase complex"/>
    <property type="evidence" value="ECO:0007669"/>
    <property type="project" value="TreeGrafter"/>
</dbReference>
<dbReference type="SMART" id="SM00861">
    <property type="entry name" value="Transket_pyr"/>
    <property type="match status" value="1"/>
</dbReference>
<accession>T0YC57</accession>
<keyword evidence="3" id="KW-0786">Thiamine pyrophosphate</keyword>
<dbReference type="AlphaFoldDB" id="T0YC57"/>
<organism evidence="5">
    <name type="scientific">mine drainage metagenome</name>
    <dbReference type="NCBI Taxonomy" id="410659"/>
    <lineage>
        <taxon>unclassified sequences</taxon>
        <taxon>metagenomes</taxon>
        <taxon>ecological metagenomes</taxon>
    </lineage>
</organism>
<dbReference type="GO" id="GO:0030976">
    <property type="term" value="F:thiamine pyrophosphate binding"/>
    <property type="evidence" value="ECO:0007669"/>
    <property type="project" value="InterPro"/>
</dbReference>
<feature type="non-terminal residue" evidence="5">
    <location>
        <position position="155"/>
    </location>
</feature>
<sequence length="155" mass="17161">GTNVRLVGQDTRRGTFSHRHAALIDYDTGEQYVPLCHLDAPGFFTVRDSLLSEYAALGFEYGYSVQAPRSLVAWEAQFGDFVNGSEIIIDNFLVAAEDKWGQSAGLVMLLPHGYEGQGPEHSSGRLERFLSLSARNNLRIAQPSTAAQYFHLLRA</sequence>
<feature type="non-terminal residue" evidence="5">
    <location>
        <position position="1"/>
    </location>
</feature>
<dbReference type="SUPFAM" id="SSF52518">
    <property type="entry name" value="Thiamin diphosphate-binding fold (THDP-binding)"/>
    <property type="match status" value="1"/>
</dbReference>
<dbReference type="GO" id="GO:0005829">
    <property type="term" value="C:cytosol"/>
    <property type="evidence" value="ECO:0007669"/>
    <property type="project" value="TreeGrafter"/>
</dbReference>
<evidence type="ECO:0000256" key="1">
    <source>
        <dbReference type="ARBA" id="ARBA00001964"/>
    </source>
</evidence>
<evidence type="ECO:0000313" key="5">
    <source>
        <dbReference type="EMBL" id="EQD32841.1"/>
    </source>
</evidence>